<gene>
    <name evidence="1" type="ORF">SAMEA4475696_02314</name>
</gene>
<name>A0A239VV85_9MICO</name>
<dbReference type="EMBL" id="LT906453">
    <property type="protein sequence ID" value="SNV25759.1"/>
    <property type="molecule type" value="Genomic_DNA"/>
</dbReference>
<protein>
    <submittedName>
        <fullName evidence="1">Uncharacterized protein</fullName>
    </submittedName>
</protein>
<dbReference type="AlphaFoldDB" id="A0A239VV85"/>
<evidence type="ECO:0000313" key="2">
    <source>
        <dbReference type="Proteomes" id="UP000242637"/>
    </source>
</evidence>
<dbReference type="Proteomes" id="UP000242637">
    <property type="component" value="Chromosome 1"/>
</dbReference>
<dbReference type="KEGG" id="dco:SAMEA4475696_2314"/>
<reference evidence="1 2" key="1">
    <citation type="submission" date="2017-06" db="EMBL/GenBank/DDBJ databases">
        <authorList>
            <consortium name="Pathogen Informatics"/>
        </authorList>
    </citation>
    <scope>NUCLEOTIDE SEQUENCE [LARGE SCALE GENOMIC DNA]</scope>
    <source>
        <strain evidence="1 2">NCTC13039</strain>
    </source>
</reference>
<organism evidence="1 2">
    <name type="scientific">Dermatophilus congolensis</name>
    <dbReference type="NCBI Taxonomy" id="1863"/>
    <lineage>
        <taxon>Bacteria</taxon>
        <taxon>Bacillati</taxon>
        <taxon>Actinomycetota</taxon>
        <taxon>Actinomycetes</taxon>
        <taxon>Micrococcales</taxon>
        <taxon>Dermatophilaceae</taxon>
        <taxon>Dermatophilus</taxon>
    </lineage>
</organism>
<evidence type="ECO:0000313" key="1">
    <source>
        <dbReference type="EMBL" id="SNV25759.1"/>
    </source>
</evidence>
<proteinExistence type="predicted"/>
<keyword evidence="2" id="KW-1185">Reference proteome</keyword>
<sequence length="420" mass="40878">MNEVGTGAGVVGAVFVGAVAASVVASAGAGVGLGAGVVCPSELGVRSPSSLACTEMSVAEGVFCGVCCCVSVAVRTFWSAAGVVGSGSVGCCAVRSGLPGVVCSSGCSLVGGLVVGGTAGWGVVSVEASRLLGAADCGGSCVALPSPGTGMSLLVGGVAVADGSRTGGVEAVCSGAPTAGRVVWSVVGVVTGRVGVAAGVVGAAVSGVFVSSVPGVPGRVGEVSVMAGVAVVVAPLASGSPGSTPVTGPEMGDVKATIGASAPVRGAAPMLIIGSSIPGVPGKSAATPPVTVDVFWVCWVLLGACCSGLCSGAVGACAVTGWVERTLLGCSAAFCCGDVWMWPVSVSEFLTPSGEEVRFWASRETRRGVSVALRSASPKVRSWESRAAIPARDDLRKRVRAASAAFTDEISRRLIRLCFP</sequence>
<accession>A0A239VV85</accession>